<evidence type="ECO:0000256" key="1">
    <source>
        <dbReference type="SAM" id="MobiDB-lite"/>
    </source>
</evidence>
<keyword evidence="3" id="KW-0503">Monooxygenase</keyword>
<feature type="compositionally biased region" description="Low complexity" evidence="1">
    <location>
        <begin position="1"/>
        <end position="23"/>
    </location>
</feature>
<gene>
    <name evidence="3" type="ORF">E6O75_ATG03816</name>
</gene>
<dbReference type="InterPro" id="IPR018744">
    <property type="entry name" value="DUF2293"/>
</dbReference>
<feature type="region of interest" description="Disordered" evidence="1">
    <location>
        <begin position="431"/>
        <end position="512"/>
    </location>
</feature>
<keyword evidence="3" id="KW-0560">Oxidoreductase</keyword>
<feature type="compositionally biased region" description="Polar residues" evidence="1">
    <location>
        <begin position="460"/>
        <end position="480"/>
    </location>
</feature>
<feature type="compositionally biased region" description="Acidic residues" evidence="1">
    <location>
        <begin position="278"/>
        <end position="293"/>
    </location>
</feature>
<dbReference type="PANTHER" id="PTHR38113:SF1">
    <property type="entry name" value="DUF2293 DOMAIN-CONTAINING PROTEIN"/>
    <property type="match status" value="1"/>
</dbReference>
<reference evidence="3 4" key="1">
    <citation type="submission" date="2019-04" db="EMBL/GenBank/DDBJ databases">
        <title>High contiguity whole genome sequence and gene annotation resource for two Venturia nashicola isolates.</title>
        <authorList>
            <person name="Prokchorchik M."/>
            <person name="Won K."/>
            <person name="Lee Y."/>
            <person name="Choi E.D."/>
            <person name="Segonzac C."/>
            <person name="Sohn K.H."/>
        </authorList>
    </citation>
    <scope>NUCLEOTIDE SEQUENCE [LARGE SCALE GENOMIC DNA]</scope>
    <source>
        <strain evidence="3 4">PRI2</strain>
    </source>
</reference>
<comment type="caution">
    <text evidence="3">The sequence shown here is derived from an EMBL/GenBank/DDBJ whole genome shotgun (WGS) entry which is preliminary data.</text>
</comment>
<sequence>MTRVNSTATAVRSRRSASSAIADRSTEKKPHYKVELKLITAQKKQLKISNNPPPPTYSFVAAGSEAFTTYCKDLCRKQGRTVHASQTATDARGRGLVVNDPNRVGYYIGRDGFFFPNNVIQKACNWFGVRIDAAGKTTEPNDFLSARVRYALGRHGQRDKRQQIDAAVREMFPRIPPEAADEIIKHAFESASKPGEKARVGNARNLDLAGRVQLAVTAHIRHRYTNYDQLLKNGVRWHDARATVNPPCVAVLRNWMGEDNAVELEETFQEWIDLCDDDEDEDESSSMDISDDEPDHRKSLNAVDTVHEAAGPSHSRVPARETRADSRVVRYHPDPEQVLPSIESPARPATLHGRQNPQPRPLYYGALPPAPSPPSYRAPLAANYERHLPPSSAPYSHRSDPIMFGRLSEQARALPRDCRAPVIDLTDSPTIPRTYDDAMPPMVHVGSLRGGDGRRHDDLNNSQAGNTGRYSSRSQQSPNSGDGMIPYVATRPPPPSRVSRREPPHPAVPRSGWVNYATFNRQGEAVR</sequence>
<feature type="region of interest" description="Disordered" evidence="1">
    <location>
        <begin position="278"/>
        <end position="297"/>
    </location>
</feature>
<evidence type="ECO:0000313" key="4">
    <source>
        <dbReference type="Proteomes" id="UP000298493"/>
    </source>
</evidence>
<feature type="region of interest" description="Disordered" evidence="1">
    <location>
        <begin position="1"/>
        <end position="28"/>
    </location>
</feature>
<protein>
    <submittedName>
        <fullName evidence="3">Dimethyl-sulfide monooxygenase</fullName>
    </submittedName>
</protein>
<feature type="domain" description="DUF2293" evidence="2">
    <location>
        <begin position="167"/>
        <end position="255"/>
    </location>
</feature>
<dbReference type="Pfam" id="PF10056">
    <property type="entry name" value="DUF2293"/>
    <property type="match status" value="1"/>
</dbReference>
<proteinExistence type="predicted"/>
<evidence type="ECO:0000313" key="3">
    <source>
        <dbReference type="EMBL" id="TID25953.1"/>
    </source>
</evidence>
<keyword evidence="4" id="KW-1185">Reference proteome</keyword>
<dbReference type="GO" id="GO:0004497">
    <property type="term" value="F:monooxygenase activity"/>
    <property type="evidence" value="ECO:0007669"/>
    <property type="project" value="UniProtKB-KW"/>
</dbReference>
<dbReference type="PANTHER" id="PTHR38113">
    <property type="match status" value="1"/>
</dbReference>
<name>A0A4Z1P9P7_9PEZI</name>
<evidence type="ECO:0000259" key="2">
    <source>
        <dbReference type="Pfam" id="PF10056"/>
    </source>
</evidence>
<accession>A0A4Z1P9P7</accession>
<dbReference type="EMBL" id="SNSC02000003">
    <property type="protein sequence ID" value="TID25953.1"/>
    <property type="molecule type" value="Genomic_DNA"/>
</dbReference>
<feature type="region of interest" description="Disordered" evidence="1">
    <location>
        <begin position="337"/>
        <end position="360"/>
    </location>
</feature>
<organism evidence="3 4">
    <name type="scientific">Venturia nashicola</name>
    <dbReference type="NCBI Taxonomy" id="86259"/>
    <lineage>
        <taxon>Eukaryota</taxon>
        <taxon>Fungi</taxon>
        <taxon>Dikarya</taxon>
        <taxon>Ascomycota</taxon>
        <taxon>Pezizomycotina</taxon>
        <taxon>Dothideomycetes</taxon>
        <taxon>Pleosporomycetidae</taxon>
        <taxon>Venturiales</taxon>
        <taxon>Venturiaceae</taxon>
        <taxon>Venturia</taxon>
    </lineage>
</organism>
<dbReference type="AlphaFoldDB" id="A0A4Z1P9P7"/>
<dbReference type="Proteomes" id="UP000298493">
    <property type="component" value="Unassembled WGS sequence"/>
</dbReference>